<dbReference type="EMBL" id="JBHSOZ010000003">
    <property type="protein sequence ID" value="MFC5712751.1"/>
    <property type="molecule type" value="Genomic_DNA"/>
</dbReference>
<dbReference type="Gene3D" id="3.30.479.30">
    <property type="entry name" value="Band 7 domain"/>
    <property type="match status" value="1"/>
</dbReference>
<evidence type="ECO:0000259" key="4">
    <source>
        <dbReference type="SMART" id="SM00244"/>
    </source>
</evidence>
<comment type="similarity">
    <text evidence="1 2">Belongs to the band 7/mec-2 family. HflK subfamily.</text>
</comment>
<reference evidence="6" key="1">
    <citation type="journal article" date="2019" name="Int. J. Syst. Evol. Microbiol.">
        <title>The Global Catalogue of Microorganisms (GCM) 10K type strain sequencing project: providing services to taxonomists for standard genome sequencing and annotation.</title>
        <authorList>
            <consortium name="The Broad Institute Genomics Platform"/>
            <consortium name="The Broad Institute Genome Sequencing Center for Infectious Disease"/>
            <person name="Wu L."/>
            <person name="Ma J."/>
        </authorList>
    </citation>
    <scope>NUCLEOTIDE SEQUENCE [LARGE SCALE GENOMIC DNA]</scope>
    <source>
        <strain evidence="6">CECT 7184</strain>
    </source>
</reference>
<proteinExistence type="inferred from homology"/>
<gene>
    <name evidence="5" type="primary">hflK</name>
    <name evidence="5" type="ORF">ACFPU1_08155</name>
</gene>
<feature type="compositionally biased region" description="Acidic residues" evidence="3">
    <location>
        <begin position="323"/>
        <end position="368"/>
    </location>
</feature>
<dbReference type="SMART" id="SM00244">
    <property type="entry name" value="PHB"/>
    <property type="match status" value="1"/>
</dbReference>
<dbReference type="InterPro" id="IPR010201">
    <property type="entry name" value="HflK"/>
</dbReference>
<organism evidence="5 6">
    <name type="scientific">Thalassorhabdus alkalitolerans</name>
    <dbReference type="NCBI Taxonomy" id="2282697"/>
    <lineage>
        <taxon>Bacteria</taxon>
        <taxon>Bacillati</taxon>
        <taxon>Bacillota</taxon>
        <taxon>Bacilli</taxon>
        <taxon>Bacillales</taxon>
        <taxon>Bacillaceae</taxon>
        <taxon>Thalassorhabdus</taxon>
    </lineage>
</organism>
<dbReference type="InterPro" id="IPR036013">
    <property type="entry name" value="Band_7/SPFH_dom_sf"/>
</dbReference>
<dbReference type="GO" id="GO:0006508">
    <property type="term" value="P:proteolysis"/>
    <property type="evidence" value="ECO:0007669"/>
    <property type="project" value="UniProtKB-KW"/>
</dbReference>
<feature type="region of interest" description="Disordered" evidence="3">
    <location>
        <begin position="309"/>
        <end position="368"/>
    </location>
</feature>
<dbReference type="PANTHER" id="PTHR42911">
    <property type="entry name" value="MODULATOR OF FTSH PROTEASE HFLC"/>
    <property type="match status" value="1"/>
</dbReference>
<dbReference type="InterPro" id="IPR001107">
    <property type="entry name" value="Band_7"/>
</dbReference>
<dbReference type="PANTHER" id="PTHR42911:SF2">
    <property type="entry name" value="PROHIBITIN FAMILY PROTEIN"/>
    <property type="match status" value="1"/>
</dbReference>
<dbReference type="NCBIfam" id="TIGR01933">
    <property type="entry name" value="hflK"/>
    <property type="match status" value="1"/>
</dbReference>
<keyword evidence="2" id="KW-1133">Transmembrane helix</keyword>
<comment type="function">
    <text evidence="2">HflC and HflK could encode or regulate a protease.</text>
</comment>
<comment type="caution">
    <text evidence="5">The sequence shown here is derived from an EMBL/GenBank/DDBJ whole genome shotgun (WGS) entry which is preliminary data.</text>
</comment>
<dbReference type="SUPFAM" id="SSF117892">
    <property type="entry name" value="Band 7/SPFH domain"/>
    <property type="match status" value="1"/>
</dbReference>
<comment type="subunit">
    <text evidence="2">HflC and HflK may interact to form a multimeric complex.</text>
</comment>
<dbReference type="CDD" id="cd03404">
    <property type="entry name" value="SPFH_HflK"/>
    <property type="match status" value="1"/>
</dbReference>
<evidence type="ECO:0000313" key="5">
    <source>
        <dbReference type="EMBL" id="MFC5712751.1"/>
    </source>
</evidence>
<dbReference type="GO" id="GO:0008233">
    <property type="term" value="F:peptidase activity"/>
    <property type="evidence" value="ECO:0007669"/>
    <property type="project" value="UniProtKB-KW"/>
</dbReference>
<feature type="domain" description="Band 7" evidence="4">
    <location>
        <begin position="26"/>
        <end position="202"/>
    </location>
</feature>
<evidence type="ECO:0000313" key="6">
    <source>
        <dbReference type="Proteomes" id="UP001596142"/>
    </source>
</evidence>
<evidence type="ECO:0000256" key="1">
    <source>
        <dbReference type="ARBA" id="ARBA00006971"/>
    </source>
</evidence>
<name>A0ABW0YM55_9BACI</name>
<evidence type="ECO:0000256" key="3">
    <source>
        <dbReference type="SAM" id="MobiDB-lite"/>
    </source>
</evidence>
<keyword evidence="2" id="KW-0472">Membrane</keyword>
<keyword evidence="5" id="KW-0378">Hydrolase</keyword>
<sequence length="368" mass="41755">MVTIKQLILGFFALIGVVILALFLITGWYTVDESEQAALITFGAVEETVSEPGLNFKLPWPVQRVEILPISTNSLRVGYVEEDGEVTEYTDEAKMITGDENILFADLVVQWRITDVERYLFNVDDPERILHNATSASLRGVIGSSLIDDVLTDQRPEVEGKVFDNLTGLIDRYDIGITVLDVKLQDVELPTEEVRRAFTEVTDAREERLTKINQANRYRNQEINEAEGEQDAIISRAEGQRAERIERARGDASRFNALYEEYQNNPEVTRQRLVLETLEDVLPGTDIFILDSNQDTVNYLPLRPMEQREEEAVLADQGRSNDSEEVEEPEEPAEEPAEEPDEEEIQENVEEEEADSVEDDEQEEGGNS</sequence>
<dbReference type="RefSeq" id="WP_385939985.1">
    <property type="nucleotide sequence ID" value="NZ_JBHSOZ010000003.1"/>
</dbReference>
<protein>
    <recommendedName>
        <fullName evidence="2">Protein HflK</fullName>
    </recommendedName>
</protein>
<dbReference type="Proteomes" id="UP001596142">
    <property type="component" value="Unassembled WGS sequence"/>
</dbReference>
<accession>A0ABW0YM55</accession>
<keyword evidence="2" id="KW-0812">Transmembrane</keyword>
<keyword evidence="6" id="KW-1185">Reference proteome</keyword>
<evidence type="ECO:0000256" key="2">
    <source>
        <dbReference type="RuleBase" id="RU364113"/>
    </source>
</evidence>
<feature type="transmembrane region" description="Helical" evidence="2">
    <location>
        <begin position="7"/>
        <end position="29"/>
    </location>
</feature>
<keyword evidence="5" id="KW-0645">Protease</keyword>
<comment type="subcellular location">
    <subcellularLocation>
        <location evidence="2">Membrane</location>
    </subcellularLocation>
</comment>
<dbReference type="Pfam" id="PF01145">
    <property type="entry name" value="Band_7"/>
    <property type="match status" value="1"/>
</dbReference>